<dbReference type="Proteomes" id="UP000294739">
    <property type="component" value="Unassembled WGS sequence"/>
</dbReference>
<evidence type="ECO:0000256" key="1">
    <source>
        <dbReference type="SAM" id="MobiDB-lite"/>
    </source>
</evidence>
<dbReference type="SUPFAM" id="SSF46785">
    <property type="entry name" value="Winged helix' DNA-binding domain"/>
    <property type="match status" value="1"/>
</dbReference>
<dbReference type="OrthoDB" id="3171994at2"/>
<evidence type="ECO:0000259" key="3">
    <source>
        <dbReference type="Pfam" id="PF13280"/>
    </source>
</evidence>
<comment type="caution">
    <text evidence="4">The sequence shown here is derived from an EMBL/GenBank/DDBJ whole genome shotgun (WGS) entry which is preliminary data.</text>
</comment>
<dbReference type="Pfam" id="PF13280">
    <property type="entry name" value="WYL"/>
    <property type="match status" value="1"/>
</dbReference>
<dbReference type="Gene3D" id="1.10.10.10">
    <property type="entry name" value="Winged helix-like DNA-binding domain superfamily/Winged helix DNA-binding domain"/>
    <property type="match status" value="1"/>
</dbReference>
<dbReference type="PANTHER" id="PTHR34580">
    <property type="match status" value="1"/>
</dbReference>
<accession>A0A4R5CQ82</accession>
<dbReference type="PROSITE" id="PS52050">
    <property type="entry name" value="WYL"/>
    <property type="match status" value="1"/>
</dbReference>
<keyword evidence="5" id="KW-1185">Reference proteome</keyword>
<feature type="domain" description="Helix-turn-helix type 11" evidence="2">
    <location>
        <begin position="71"/>
        <end position="127"/>
    </location>
</feature>
<feature type="region of interest" description="Disordered" evidence="1">
    <location>
        <begin position="1"/>
        <end position="59"/>
    </location>
</feature>
<dbReference type="InterPro" id="IPR051534">
    <property type="entry name" value="CBASS_pafABC_assoc_protein"/>
</dbReference>
<feature type="domain" description="WYL" evidence="3">
    <location>
        <begin position="206"/>
        <end position="271"/>
    </location>
</feature>
<reference evidence="4 5" key="1">
    <citation type="submission" date="2019-03" db="EMBL/GenBank/DDBJ databases">
        <title>Draft genome sequences of novel Actinobacteria.</title>
        <authorList>
            <person name="Sahin N."/>
            <person name="Ay H."/>
            <person name="Saygin H."/>
        </authorList>
    </citation>
    <scope>NUCLEOTIDE SEQUENCE [LARGE SCALE GENOMIC DNA]</scope>
    <source>
        <strain evidence="4 5">5K138</strain>
    </source>
</reference>
<sequence length="290" mass="31507">MYIGIDHGGSAVPVPVRSWKDDPMGSQGQATAQQDDAVGTTARVPRPRRPGLPPSTQVSDALGRAINRSSRLDTLTQELRDAGGRGRTSSWLAERLGVSARTIKRDVMALQQAGVPIRATSGPQGGYVIDPTGQRPLTLTADEALAAVVGLQAVPDQPFASARSSAVAKILRSVAPERRAEVAQLADRVWIRPGEPPAHEDGSVRQILTDALRDRRVVLIDYEPADSPDTVTEQVEPLGFAHSRGLWFALAWSRDHDAGRWFQLDHIRAAQSTHEKFDPRDVREVFSTPS</sequence>
<dbReference type="InterPro" id="IPR013196">
    <property type="entry name" value="HTH_11"/>
</dbReference>
<evidence type="ECO:0000313" key="4">
    <source>
        <dbReference type="EMBL" id="TDE01470.1"/>
    </source>
</evidence>
<dbReference type="PANTHER" id="PTHR34580:SF3">
    <property type="entry name" value="PROTEIN PAFB"/>
    <property type="match status" value="1"/>
</dbReference>
<organism evidence="4 5">
    <name type="scientific">Jiangella asiatica</name>
    <dbReference type="NCBI Taxonomy" id="2530372"/>
    <lineage>
        <taxon>Bacteria</taxon>
        <taxon>Bacillati</taxon>
        <taxon>Actinomycetota</taxon>
        <taxon>Actinomycetes</taxon>
        <taxon>Jiangellales</taxon>
        <taxon>Jiangellaceae</taxon>
        <taxon>Jiangella</taxon>
    </lineage>
</organism>
<dbReference type="InParanoid" id="A0A4R5CQ82"/>
<dbReference type="EMBL" id="SMKZ01000041">
    <property type="protein sequence ID" value="TDE01470.1"/>
    <property type="molecule type" value="Genomic_DNA"/>
</dbReference>
<proteinExistence type="predicted"/>
<dbReference type="InterPro" id="IPR026881">
    <property type="entry name" value="WYL_dom"/>
</dbReference>
<dbReference type="InterPro" id="IPR036390">
    <property type="entry name" value="WH_DNA-bd_sf"/>
</dbReference>
<evidence type="ECO:0000313" key="5">
    <source>
        <dbReference type="Proteomes" id="UP000294739"/>
    </source>
</evidence>
<protein>
    <submittedName>
        <fullName evidence="4">HTH domain-containing protein</fullName>
    </submittedName>
</protein>
<dbReference type="Pfam" id="PF08279">
    <property type="entry name" value="HTH_11"/>
    <property type="match status" value="1"/>
</dbReference>
<dbReference type="AlphaFoldDB" id="A0A4R5CQ82"/>
<gene>
    <name evidence="4" type="ORF">E1269_23100</name>
</gene>
<dbReference type="InterPro" id="IPR036388">
    <property type="entry name" value="WH-like_DNA-bd_sf"/>
</dbReference>
<evidence type="ECO:0000259" key="2">
    <source>
        <dbReference type="Pfam" id="PF08279"/>
    </source>
</evidence>
<name>A0A4R5CQ82_9ACTN</name>